<dbReference type="RefSeq" id="YP_009599327.1">
    <property type="nucleotide sequence ID" value="NC_041916.1"/>
</dbReference>
<evidence type="ECO:0000313" key="2">
    <source>
        <dbReference type="Proteomes" id="UP000221243"/>
    </source>
</evidence>
<dbReference type="Proteomes" id="UP000221243">
    <property type="component" value="Segment"/>
</dbReference>
<evidence type="ECO:0000313" key="1">
    <source>
        <dbReference type="EMBL" id="BAW98249.1"/>
    </source>
</evidence>
<accession>A0A1Q2U2Q9</accession>
<dbReference type="KEGG" id="vg:40075056"/>
<keyword evidence="2" id="KW-1185">Reference proteome</keyword>
<protein>
    <submittedName>
        <fullName evidence="1">Uncharacterized protein</fullName>
    </submittedName>
</protein>
<dbReference type="GeneID" id="40075056"/>
<dbReference type="EMBL" id="AP017972">
    <property type="protein sequence ID" value="BAW98249.1"/>
    <property type="molecule type" value="Genomic_DNA"/>
</dbReference>
<dbReference type="OrthoDB" id="34298at10239"/>
<reference evidence="1 2" key="1">
    <citation type="submission" date="2017-01" db="EMBL/GenBank/DDBJ databases">
        <title>Complete Genome Sequence of Vibrio Parahaemolyticus Bacteriophage pTD1.</title>
        <authorList>
            <person name="Midorikawa Y."/>
            <person name="Sano M."/>
        </authorList>
    </citation>
    <scope>NUCLEOTIDE SEQUENCE [LARGE SCALE GENOMIC DNA]</scope>
    <source>
        <strain evidence="1">PTD1</strain>
    </source>
</reference>
<proteinExistence type="predicted"/>
<organism evidence="1 2">
    <name type="scientific">Vibrio phage pTD1</name>
    <dbReference type="NCBI Taxonomy" id="1938577"/>
    <lineage>
        <taxon>Viruses</taxon>
        <taxon>Duplodnaviria</taxon>
        <taxon>Heunggongvirae</taxon>
        <taxon>Uroviricota</taxon>
        <taxon>Caudoviricetes</taxon>
        <taxon>Chimalliviridae</taxon>
        <taxon>Gorgonvirinae</taxon>
        <taxon>Tidunavirus</taxon>
        <taxon>Tidunavirus pTD1</taxon>
    </lineage>
</organism>
<name>A0A1Q2U2Q9_9CAUD</name>
<sequence>MTESKYSIVSLLETGGSQKQSRGYLDLIYKLGYDIDLDCVHSEVDFTYGRDSECIHHGKLIRAYETGWVKTGELPEAPFEEVIDELLSVITKPTLVVTDVPEEHGESFKEIFKSLMTSLRDHQANLINGSIRSDLYNWHKQYCAFKIIN</sequence>